<dbReference type="AlphaFoldDB" id="D0NN35"/>
<gene>
    <name evidence="1" type="ORF">PITG_13915</name>
</gene>
<proteinExistence type="predicted"/>
<dbReference type="OrthoDB" id="155500at2759"/>
<protein>
    <submittedName>
        <fullName evidence="1">Uncharacterized protein</fullName>
    </submittedName>
</protein>
<dbReference type="InterPro" id="IPR015943">
    <property type="entry name" value="WD40/YVTN_repeat-like_dom_sf"/>
</dbReference>
<accession>D0NN35</accession>
<evidence type="ECO:0000313" key="1">
    <source>
        <dbReference type="EMBL" id="EEY61942.1"/>
    </source>
</evidence>
<dbReference type="GeneID" id="9461611"/>
<dbReference type="VEuPathDB" id="FungiDB:PITG_13915"/>
<dbReference type="Gene3D" id="2.130.10.10">
    <property type="entry name" value="YVTN repeat-like/Quinoprotein amine dehydrogenase"/>
    <property type="match status" value="1"/>
</dbReference>
<dbReference type="HOGENOM" id="CLU_427308_0_0_1"/>
<reference evidence="2" key="1">
    <citation type="journal article" date="2009" name="Nature">
        <title>Genome sequence and analysis of the Irish potato famine pathogen Phytophthora infestans.</title>
        <authorList>
            <consortium name="The Broad Institute Genome Sequencing Platform"/>
            <person name="Haas B.J."/>
            <person name="Kamoun S."/>
            <person name="Zody M.C."/>
            <person name="Jiang R.H."/>
            <person name="Handsaker R.E."/>
            <person name="Cano L.M."/>
            <person name="Grabherr M."/>
            <person name="Kodira C.D."/>
            <person name="Raffaele S."/>
            <person name="Torto-Alalibo T."/>
            <person name="Bozkurt T.O."/>
            <person name="Ah-Fong A.M."/>
            <person name="Alvarado L."/>
            <person name="Anderson V.L."/>
            <person name="Armstrong M.R."/>
            <person name="Avrova A."/>
            <person name="Baxter L."/>
            <person name="Beynon J."/>
            <person name="Boevink P.C."/>
            <person name="Bollmann S.R."/>
            <person name="Bos J.I."/>
            <person name="Bulone V."/>
            <person name="Cai G."/>
            <person name="Cakir C."/>
            <person name="Carrington J.C."/>
            <person name="Chawner M."/>
            <person name="Conti L."/>
            <person name="Costanzo S."/>
            <person name="Ewan R."/>
            <person name="Fahlgren N."/>
            <person name="Fischbach M.A."/>
            <person name="Fugelstad J."/>
            <person name="Gilroy E.M."/>
            <person name="Gnerre S."/>
            <person name="Green P.J."/>
            <person name="Grenville-Briggs L.J."/>
            <person name="Griffith J."/>
            <person name="Grunwald N.J."/>
            <person name="Horn K."/>
            <person name="Horner N.R."/>
            <person name="Hu C.H."/>
            <person name="Huitema E."/>
            <person name="Jeong D.H."/>
            <person name="Jones A.M."/>
            <person name="Jones J.D."/>
            <person name="Jones R.W."/>
            <person name="Karlsson E.K."/>
            <person name="Kunjeti S.G."/>
            <person name="Lamour K."/>
            <person name="Liu Z."/>
            <person name="Ma L."/>
            <person name="Maclean D."/>
            <person name="Chibucos M.C."/>
            <person name="McDonald H."/>
            <person name="McWalters J."/>
            <person name="Meijer H.J."/>
            <person name="Morgan W."/>
            <person name="Morris P.F."/>
            <person name="Munro C.A."/>
            <person name="O'Neill K."/>
            <person name="Ospina-Giraldo M."/>
            <person name="Pinzon A."/>
            <person name="Pritchard L."/>
            <person name="Ramsahoye B."/>
            <person name="Ren Q."/>
            <person name="Restrepo S."/>
            <person name="Roy S."/>
            <person name="Sadanandom A."/>
            <person name="Savidor A."/>
            <person name="Schornack S."/>
            <person name="Schwartz D.C."/>
            <person name="Schumann U.D."/>
            <person name="Schwessinger B."/>
            <person name="Seyer L."/>
            <person name="Sharpe T."/>
            <person name="Silvar C."/>
            <person name="Song J."/>
            <person name="Studholme D.J."/>
            <person name="Sykes S."/>
            <person name="Thines M."/>
            <person name="van de Vondervoort P.J."/>
            <person name="Phuntumart V."/>
            <person name="Wawra S."/>
            <person name="Weide R."/>
            <person name="Win J."/>
            <person name="Young C."/>
            <person name="Zhou S."/>
            <person name="Fry W."/>
            <person name="Meyers B.C."/>
            <person name="van West P."/>
            <person name="Ristaino J."/>
            <person name="Govers F."/>
            <person name="Birch P.R."/>
            <person name="Whisson S.C."/>
            <person name="Judelson H.S."/>
            <person name="Nusbaum C."/>
        </authorList>
    </citation>
    <scope>NUCLEOTIDE SEQUENCE [LARGE SCALE GENOMIC DNA]</scope>
    <source>
        <strain evidence="2">T30-4</strain>
    </source>
</reference>
<dbReference type="InterPro" id="IPR036322">
    <property type="entry name" value="WD40_repeat_dom_sf"/>
</dbReference>
<evidence type="ECO:0000313" key="2">
    <source>
        <dbReference type="Proteomes" id="UP000006643"/>
    </source>
</evidence>
<keyword evidence="2" id="KW-1185">Reference proteome</keyword>
<sequence>MADDAELRVRSAKLEGFPPFPTWNGTIAAPLEDTRGLCSVLGADGELVVLQNSMSDEDSDSWLRILKVLPAAVEKPLSFCQCWTNDGAVIATAHDRSVVLYSSDDFKALVRLQLRYSVTSMDIIKRSGTTTRLDDASEFLLIVGTSFGCLLYKTLLCNAENGRNSAEDTPVARVHDRIPVCLVKFSSDGHTAAIGTMDGRLFLRRLYTHEDDVLATFGTSVFTRVLTAPRVTSLSFSVCNTRLAVATRKGNVYVFACTSEAGEWQVLSSCKELSGNPKPKVGGAGVNRAATAAQTLVVWWGPVLVVCSRVVASRIEMYDFESGCLLHSLQHEPAPANGALNRWVDQQLVTGICTMQHVPVGGYSSRLLCHDTIANVAVVEWPFLHGIELEGRSLPQVTYLRFIGAPSTSRTTNSYRGPDTPWTADTYADHEGLFEQQVNDVFCHAKGLQVCELGSVAEARQIFPLHNWPVDSDRAPGRRIATSCEGFKDDVQLWDYQNKMQLCKLCGNITAEGEELQVKFGADHIAELLEVAASLCCFILARWIWTLQTLKLISAQWEPQQASSVKLQGRIDHNSRRLHARIFKLFIVDGYSQTLIPALIGMQRMYCTPGHCLHASTATTCLPGLDRMEPRRCRLQDSANA</sequence>
<dbReference type="RefSeq" id="XP_002899582.1">
    <property type="nucleotide sequence ID" value="XM_002899536.1"/>
</dbReference>
<dbReference type="eggNOG" id="ENOG502SMBF">
    <property type="taxonomic scope" value="Eukaryota"/>
</dbReference>
<dbReference type="Proteomes" id="UP000006643">
    <property type="component" value="Unassembled WGS sequence"/>
</dbReference>
<organism evidence="1 2">
    <name type="scientific">Phytophthora infestans (strain T30-4)</name>
    <name type="common">Potato late blight agent</name>
    <dbReference type="NCBI Taxonomy" id="403677"/>
    <lineage>
        <taxon>Eukaryota</taxon>
        <taxon>Sar</taxon>
        <taxon>Stramenopiles</taxon>
        <taxon>Oomycota</taxon>
        <taxon>Peronosporomycetes</taxon>
        <taxon>Peronosporales</taxon>
        <taxon>Peronosporaceae</taxon>
        <taxon>Phytophthora</taxon>
    </lineage>
</organism>
<name>D0NN35_PHYIT</name>
<dbReference type="InParanoid" id="D0NN35"/>
<dbReference type="EMBL" id="DS028147">
    <property type="protein sequence ID" value="EEY61942.1"/>
    <property type="molecule type" value="Genomic_DNA"/>
</dbReference>
<dbReference type="SUPFAM" id="SSF50978">
    <property type="entry name" value="WD40 repeat-like"/>
    <property type="match status" value="1"/>
</dbReference>
<dbReference type="KEGG" id="pif:PITG_13915"/>